<dbReference type="Pfam" id="PF06916">
    <property type="entry name" value="FAM210A-B_dom"/>
    <property type="match status" value="1"/>
</dbReference>
<keyword evidence="21 24" id="KW-0472">Membrane</keyword>
<keyword evidence="15" id="KW-0735">Signal-anchor</keyword>
<feature type="compositionally biased region" description="Polar residues" evidence="23">
    <location>
        <begin position="1367"/>
        <end position="1377"/>
    </location>
</feature>
<evidence type="ECO:0000256" key="3">
    <source>
        <dbReference type="ARBA" id="ARBA00004174"/>
    </source>
</evidence>
<evidence type="ECO:0000256" key="2">
    <source>
        <dbReference type="ARBA" id="ARBA00003690"/>
    </source>
</evidence>
<evidence type="ECO:0000256" key="10">
    <source>
        <dbReference type="ARBA" id="ARBA00022679"/>
    </source>
</evidence>
<feature type="region of interest" description="Disordered" evidence="23">
    <location>
        <begin position="388"/>
        <end position="420"/>
    </location>
</feature>
<dbReference type="InterPro" id="IPR050196">
    <property type="entry name" value="Cytochrome_P450_Monoox"/>
</dbReference>
<dbReference type="Pfam" id="PF00067">
    <property type="entry name" value="p450"/>
    <property type="match status" value="2"/>
</dbReference>
<evidence type="ECO:0000256" key="24">
    <source>
        <dbReference type="SAM" id="Phobius"/>
    </source>
</evidence>
<dbReference type="GO" id="GO:0020037">
    <property type="term" value="F:heme binding"/>
    <property type="evidence" value="ECO:0007669"/>
    <property type="project" value="InterPro"/>
</dbReference>
<keyword evidence="14" id="KW-0492">Microsome</keyword>
<dbReference type="CDD" id="cd20628">
    <property type="entry name" value="CYP4"/>
    <property type="match status" value="2"/>
</dbReference>
<comment type="similarity">
    <text evidence="6">Belongs to the glycosyltransferase 31 family.</text>
</comment>
<evidence type="ECO:0000256" key="14">
    <source>
        <dbReference type="ARBA" id="ARBA00022848"/>
    </source>
</evidence>
<keyword evidence="17" id="KW-0560">Oxidoreductase</keyword>
<feature type="binding site" description="axial binding residue" evidence="22">
    <location>
        <position position="1284"/>
    </location>
    <ligand>
        <name>heme</name>
        <dbReference type="ChEBI" id="CHEBI:30413"/>
    </ligand>
    <ligandPart>
        <name>Fe</name>
        <dbReference type="ChEBI" id="CHEBI:18248"/>
    </ligandPart>
</feature>
<dbReference type="EMBL" id="JABDTM020027752">
    <property type="protein sequence ID" value="KAH0810037.1"/>
    <property type="molecule type" value="Genomic_DNA"/>
</dbReference>
<keyword evidence="16 24" id="KW-1133">Transmembrane helix</keyword>
<evidence type="ECO:0000256" key="5">
    <source>
        <dbReference type="ARBA" id="ARBA00004406"/>
    </source>
</evidence>
<keyword evidence="13" id="KW-0256">Endoplasmic reticulum</keyword>
<sequence length="2063" mass="235524">MLTVKKPKNVLYVCTFLFLLFYCGVFTHLFERDFAKKFHYPYDGDIQNFVEQLRANVTPHVPPINFYNFTFTLAHTNKCKNVESLRLVFLVKTAPQNWKRRVAIRSSWGFERRFSDVEIRTVFLVGQTTNELQKEIEREDREFNDLIQADFLDDYYNNTFKTMMGFTWATRYCPNARFYMFVDDDYYVSTKNLLRFIRNPANYPRYLEPIGRRLSQFDFDLDEAVVLYTGFVFRSSPHRHRTSKWYVSLEEYPYDLWPPYVTAGAYVLSREALLDMYYASFYTQHFRFDDIYVGLLAYKCKIEPFHCNEFYFGKLKYDPQDYKYVVASHGYEDSKEMLTVWTEQRGSCGAINPSLPLAGKVARWPHGCRRQCSEVAVPALVGSNPTEGGGFFRRKETPPGGGCEERHSPDNTARSAGFKSQAGWPPMDVVCCDIRVVSSRKRRGERVGVDILNAFSKFTAHAPTVRVRVGLVVGLVTADNKFTEFILNKSNLKKSENYTFLLPWLGSSSLLLSDGDKWKRNRKIITPAFHLEILKKFVGVFESVGDVLVDKLAKHDGSSSVDLYPLVTLCTLDIICETAMGTKINAQNGENAEYVNGVREMCRITTDRCLSLIKVLDGLFALTADYRLQEKLLKVLHGLTLNVINTRKTNKSVDGEEEGKKMALLDLLLKFSDEGQLLSYQNIREEVDTFMFAGHDTTASGICFTLYCLAAYPEVQEKVVQEQNELFGNDKKPEITYDELQNMKYLELVIKETMRLYPPVPIVGRLTTEDMEFEGVTIPKYTNIAVFIYGLHRNPEYFPDPETFDPERFAQVDGSLSHAYLPFSAGSRNCIGQKFAMLEMKSVISKIVRHFEVHEANPRHSLELAAETVLKSLKEKKKTRLKQFPEPPAKFLVGHGLEISSTTNLLHTFTKFTTEYGSTVKIRLGSFYISLLTIDYKLIELILSSNKNLMKSLNYSYVRPWLGNGLLLSDGAYWKQHRKILTPAFHFEILKQFVGIFQSVGNVLIDNLRKYEESPSVDLHPLVALCTLDTICETAMGTKINAQRGDNNEYVQCVKEMCRIVIDRCLSPIKLFRITYWMTRDYYIQKKVLHILHEFTTSVITSKKQTKNGRSDDKKSAFLDLLLKFSQDQNLLSDEEIRQEVDTFMFEGHDTTASAICFALYALANHPKIQKKVLEEQRDLFGDEKDPTIAYQELQDMKYLELVIKETLRLYPSVPVIGRYTQEDFLFEGQVIPKDTNVGLYIYGLHRNPEYFPEPEKFDPDRFDNLNGSLPFAYIPFSAGPRNCIGQKFAMLEMKSVISKVIRHFELTPAVPRHELILSVETVLRSANGIKKPNYTNRPLHTPQLSNYVMKRFKTTKTEQETDKNEPTPSQKSPTLQQKLKQAVAQYGSTVIVFHVGISLMSLGISYVLVSSGLEVEKYMLLMGISGETASKIATGAGTFAVAYAVHKLFAPARIMVTLTATPFIVRAHLQDMPSDVVTIVVSTGIGVSVIAGVLSGVCYILAHGLSKKRSRRPRLQWHCAVCGTYLRTHPLENIQAVICTECEERVCKLRCSKREYVRKGWICYSCLKRPSWLQGIFETLSLRFKRDNSNVKSIMSKEGEKMGENADPLKQKEKDCVRDFIEKLVSTILGGSVDDASISRMYTDKHYSTFADQTPSSAHVNLKQLIEKVLQEVVHLPHFRKAVNSETVPGENERTYEELLATAVINKIIAKQQNDLPSSSEASVSSNKANKEYFFGDGAVADLESTSVSSLDEYLHSDSSLGSTKYVDRVSLTIQQRIEELPTSELEDVEADFYFRTSSSSLLGADESNWYLQKRQFSGTHSPIPVPMLVPNPLTSAKVLIGDKEVDETSDLSDAASDCADDIDSPTRNLLIDSSIVIGESVARNNSFSDEETSFDSGVREDREEFSDREKFENVAPKTDITVDDENVEDVSLISLQSNTEKDSEYLEKYASLPKTVFRSSSPILKIQIWISCWRFQEYQIPRWNFPFSSFSSSSSLTEVDRDAKYDSLNFENQIKDHYANTPFFEGSYSKKEKEKWSKPIAMDNNPYTTENIRRRIRTNER</sequence>
<evidence type="ECO:0000256" key="9">
    <source>
        <dbReference type="ARBA" id="ARBA00022676"/>
    </source>
</evidence>
<dbReference type="PRINTS" id="PR00463">
    <property type="entry name" value="EP450I"/>
</dbReference>
<proteinExistence type="inferred from homology"/>
<comment type="similarity">
    <text evidence="7">Belongs to the cytochrome P450 family.</text>
</comment>
<keyword evidence="11 24" id="KW-0812">Transmembrane</keyword>
<dbReference type="Gene3D" id="1.10.630.10">
    <property type="entry name" value="Cytochrome P450"/>
    <property type="match status" value="2"/>
</dbReference>
<name>A0A8J6L7X4_TENMO</name>
<keyword evidence="10" id="KW-0808">Transferase</keyword>
<feature type="transmembrane region" description="Helical" evidence="24">
    <location>
        <begin position="1387"/>
        <end position="1410"/>
    </location>
</feature>
<evidence type="ECO:0000256" key="1">
    <source>
        <dbReference type="ARBA" id="ARBA00001971"/>
    </source>
</evidence>
<keyword evidence="27" id="KW-1185">Reference proteome</keyword>
<evidence type="ECO:0000256" key="23">
    <source>
        <dbReference type="SAM" id="MobiDB-lite"/>
    </source>
</evidence>
<dbReference type="PROSITE" id="PS00086">
    <property type="entry name" value="CYTOCHROME_P450"/>
    <property type="match status" value="2"/>
</dbReference>
<dbReference type="FunFam" id="3.90.550.50:FF:000042">
    <property type="entry name" value="Hexosyltransferase"/>
    <property type="match status" value="1"/>
</dbReference>
<evidence type="ECO:0000256" key="16">
    <source>
        <dbReference type="ARBA" id="ARBA00022989"/>
    </source>
</evidence>
<keyword evidence="12 22" id="KW-0479">Metal-binding</keyword>
<dbReference type="GO" id="GO:0016758">
    <property type="term" value="F:hexosyltransferase activity"/>
    <property type="evidence" value="ECO:0007669"/>
    <property type="project" value="InterPro"/>
</dbReference>
<dbReference type="GO" id="GO:0016705">
    <property type="term" value="F:oxidoreductase activity, acting on paired donors, with incorporation or reduction of molecular oxygen"/>
    <property type="evidence" value="ECO:0007669"/>
    <property type="project" value="InterPro"/>
</dbReference>
<dbReference type="GO" id="GO:0004497">
    <property type="term" value="F:monooxygenase activity"/>
    <property type="evidence" value="ECO:0007669"/>
    <property type="project" value="UniProtKB-KW"/>
</dbReference>
<evidence type="ECO:0000256" key="11">
    <source>
        <dbReference type="ARBA" id="ARBA00022692"/>
    </source>
</evidence>
<evidence type="ECO:0000256" key="17">
    <source>
        <dbReference type="ARBA" id="ARBA00023002"/>
    </source>
</evidence>
<comment type="function">
    <text evidence="2">May be involved in the metabolism of insect hormones and in the breakdown of synthetic insecticides.</text>
</comment>
<dbReference type="Proteomes" id="UP000719412">
    <property type="component" value="Unassembled WGS sequence"/>
</dbReference>
<evidence type="ECO:0000313" key="26">
    <source>
        <dbReference type="EMBL" id="KAH0810037.1"/>
    </source>
</evidence>
<evidence type="ECO:0000256" key="6">
    <source>
        <dbReference type="ARBA" id="ARBA00008661"/>
    </source>
</evidence>
<comment type="caution">
    <text evidence="26">The sequence shown here is derived from an EMBL/GenBank/DDBJ whole genome shotgun (WGS) entry which is preliminary data.</text>
</comment>
<evidence type="ECO:0000256" key="22">
    <source>
        <dbReference type="PIRSR" id="PIRSR602401-1"/>
    </source>
</evidence>
<keyword evidence="19" id="KW-0503">Monooxygenase</keyword>
<organism evidence="26 27">
    <name type="scientific">Tenebrio molitor</name>
    <name type="common">Yellow mealworm beetle</name>
    <dbReference type="NCBI Taxonomy" id="7067"/>
    <lineage>
        <taxon>Eukaryota</taxon>
        <taxon>Metazoa</taxon>
        <taxon>Ecdysozoa</taxon>
        <taxon>Arthropoda</taxon>
        <taxon>Hexapoda</taxon>
        <taxon>Insecta</taxon>
        <taxon>Pterygota</taxon>
        <taxon>Neoptera</taxon>
        <taxon>Endopterygota</taxon>
        <taxon>Coleoptera</taxon>
        <taxon>Polyphaga</taxon>
        <taxon>Cucujiformia</taxon>
        <taxon>Tenebrionidae</taxon>
        <taxon>Tenebrio</taxon>
    </lineage>
</organism>
<evidence type="ECO:0000256" key="20">
    <source>
        <dbReference type="ARBA" id="ARBA00023034"/>
    </source>
</evidence>
<reference evidence="26" key="2">
    <citation type="submission" date="2021-08" db="EMBL/GenBank/DDBJ databases">
        <authorList>
            <person name="Eriksson T."/>
        </authorList>
    </citation>
    <scope>NUCLEOTIDE SEQUENCE</scope>
    <source>
        <strain evidence="26">Stoneville</strain>
        <tissue evidence="26">Whole head</tissue>
    </source>
</reference>
<dbReference type="InterPro" id="IPR017972">
    <property type="entry name" value="Cyt_P450_CS"/>
</dbReference>
<evidence type="ECO:0000259" key="25">
    <source>
        <dbReference type="Pfam" id="PF06916"/>
    </source>
</evidence>
<feature type="region of interest" description="Disordered" evidence="23">
    <location>
        <begin position="1356"/>
        <end position="1377"/>
    </location>
</feature>
<dbReference type="SUPFAM" id="SSF48264">
    <property type="entry name" value="Cytochrome P450"/>
    <property type="match status" value="2"/>
</dbReference>
<dbReference type="Pfam" id="PF01762">
    <property type="entry name" value="Galactosyl_T"/>
    <property type="match status" value="1"/>
</dbReference>
<dbReference type="InterPro" id="IPR009688">
    <property type="entry name" value="FAM210A/B-like_dom"/>
</dbReference>
<evidence type="ECO:0000313" key="27">
    <source>
        <dbReference type="Proteomes" id="UP000719412"/>
    </source>
</evidence>
<keyword evidence="9" id="KW-0328">Glycosyltransferase</keyword>
<dbReference type="GO" id="GO:0005789">
    <property type="term" value="C:endoplasmic reticulum membrane"/>
    <property type="evidence" value="ECO:0007669"/>
    <property type="project" value="UniProtKB-SubCell"/>
</dbReference>
<keyword evidence="18 22" id="KW-0408">Iron</keyword>
<dbReference type="Gene3D" id="3.90.550.50">
    <property type="match status" value="1"/>
</dbReference>
<dbReference type="PRINTS" id="PR00385">
    <property type="entry name" value="P450"/>
</dbReference>
<evidence type="ECO:0000256" key="18">
    <source>
        <dbReference type="ARBA" id="ARBA00023004"/>
    </source>
</evidence>
<gene>
    <name evidence="26" type="ORF">GEV33_012756</name>
</gene>
<accession>A0A8J6L7X4</accession>
<evidence type="ECO:0000256" key="12">
    <source>
        <dbReference type="ARBA" id="ARBA00022723"/>
    </source>
</evidence>
<feature type="compositionally biased region" description="Basic and acidic residues" evidence="23">
    <location>
        <begin position="1356"/>
        <end position="1366"/>
    </location>
</feature>
<dbReference type="InterPro" id="IPR002659">
    <property type="entry name" value="Glyco_trans_31"/>
</dbReference>
<evidence type="ECO:0000256" key="21">
    <source>
        <dbReference type="ARBA" id="ARBA00023136"/>
    </source>
</evidence>
<dbReference type="PANTHER" id="PTHR24291">
    <property type="entry name" value="CYTOCHROME P450 FAMILY 4"/>
    <property type="match status" value="1"/>
</dbReference>
<dbReference type="FunFam" id="1.10.630.10:FF:000182">
    <property type="entry name" value="Cytochrome P450 3A4"/>
    <property type="match status" value="1"/>
</dbReference>
<reference evidence="26" key="1">
    <citation type="journal article" date="2020" name="J Insects Food Feed">
        <title>The yellow mealworm (Tenebrio molitor) genome: a resource for the emerging insects as food and feed industry.</title>
        <authorList>
            <person name="Eriksson T."/>
            <person name="Andere A."/>
            <person name="Kelstrup H."/>
            <person name="Emery V."/>
            <person name="Picard C."/>
        </authorList>
    </citation>
    <scope>NUCLEOTIDE SEQUENCE</scope>
    <source>
        <strain evidence="26">Stoneville</strain>
        <tissue evidence="26">Whole head</tissue>
    </source>
</reference>
<dbReference type="FunFam" id="1.10.630.10:FF:000035">
    <property type="entry name" value="CYtochrome P450 family"/>
    <property type="match status" value="1"/>
</dbReference>
<evidence type="ECO:0000256" key="13">
    <source>
        <dbReference type="ARBA" id="ARBA00022824"/>
    </source>
</evidence>
<dbReference type="PANTHER" id="PTHR24291:SF187">
    <property type="entry name" value="CYTOCHROME P450 4AE1-RELATED"/>
    <property type="match status" value="1"/>
</dbReference>
<evidence type="ECO:0000256" key="8">
    <source>
        <dbReference type="ARBA" id="ARBA00022617"/>
    </source>
</evidence>
<comment type="cofactor">
    <cofactor evidence="1 22">
        <name>heme</name>
        <dbReference type="ChEBI" id="CHEBI:30413"/>
    </cofactor>
</comment>
<feature type="domain" description="DUF1279" evidence="25">
    <location>
        <begin position="1378"/>
        <end position="1464"/>
    </location>
</feature>
<dbReference type="InterPro" id="IPR002401">
    <property type="entry name" value="Cyt_P450_E_grp-I"/>
</dbReference>
<feature type="transmembrane region" description="Helical" evidence="24">
    <location>
        <begin position="9"/>
        <end position="30"/>
    </location>
</feature>
<comment type="subcellular location">
    <subcellularLocation>
        <location evidence="5">Endoplasmic reticulum membrane</location>
        <topology evidence="5">Peripheral membrane protein</topology>
    </subcellularLocation>
    <subcellularLocation>
        <location evidence="4">Golgi apparatus membrane</location>
        <topology evidence="4">Single-pass type II membrane protein</topology>
    </subcellularLocation>
    <subcellularLocation>
        <location evidence="3">Microsome membrane</location>
        <topology evidence="3">Peripheral membrane protein</topology>
    </subcellularLocation>
</comment>
<feature type="transmembrane region" description="Helical" evidence="24">
    <location>
        <begin position="1478"/>
        <end position="1503"/>
    </location>
</feature>
<evidence type="ECO:0000256" key="4">
    <source>
        <dbReference type="ARBA" id="ARBA00004323"/>
    </source>
</evidence>
<evidence type="ECO:0000256" key="7">
    <source>
        <dbReference type="ARBA" id="ARBA00010617"/>
    </source>
</evidence>
<feature type="compositionally biased region" description="Basic and acidic residues" evidence="23">
    <location>
        <begin position="393"/>
        <end position="409"/>
    </location>
</feature>
<dbReference type="InterPro" id="IPR036396">
    <property type="entry name" value="Cyt_P450_sf"/>
</dbReference>
<evidence type="ECO:0000256" key="19">
    <source>
        <dbReference type="ARBA" id="ARBA00023033"/>
    </source>
</evidence>
<keyword evidence="8 22" id="KW-0349">Heme</keyword>
<dbReference type="InterPro" id="IPR001128">
    <property type="entry name" value="Cyt_P450"/>
</dbReference>
<keyword evidence="20" id="KW-0333">Golgi apparatus</keyword>
<dbReference type="GO" id="GO:0000139">
    <property type="term" value="C:Golgi membrane"/>
    <property type="evidence" value="ECO:0007669"/>
    <property type="project" value="UniProtKB-SubCell"/>
</dbReference>
<evidence type="ECO:0000256" key="15">
    <source>
        <dbReference type="ARBA" id="ARBA00022968"/>
    </source>
</evidence>
<dbReference type="GO" id="GO:0005506">
    <property type="term" value="F:iron ion binding"/>
    <property type="evidence" value="ECO:0007669"/>
    <property type="project" value="InterPro"/>
</dbReference>
<protein>
    <recommendedName>
        <fullName evidence="25">DUF1279 domain-containing protein</fullName>
    </recommendedName>
</protein>